<dbReference type="AlphaFoldDB" id="A0A495IY47"/>
<comment type="caution">
    <text evidence="1">The sequence shown here is derived from an EMBL/GenBank/DDBJ whole genome shotgun (WGS) entry which is preliminary data.</text>
</comment>
<dbReference type="RefSeq" id="WP_121197302.1">
    <property type="nucleotide sequence ID" value="NZ_RBKU01000001.1"/>
</dbReference>
<reference evidence="1 2" key="1">
    <citation type="submission" date="2018-10" db="EMBL/GenBank/DDBJ databases">
        <title>Genomic Encyclopedia of Archaeal and Bacterial Type Strains, Phase II (KMG-II): from individual species to whole genera.</title>
        <authorList>
            <person name="Goeker M."/>
        </authorList>
    </citation>
    <scope>NUCLEOTIDE SEQUENCE [LARGE SCALE GENOMIC DNA]</scope>
    <source>
        <strain evidence="1 2">DSM 18602</strain>
    </source>
</reference>
<organism evidence="1 2">
    <name type="scientific">Mucilaginibacter gracilis</name>
    <dbReference type="NCBI Taxonomy" id="423350"/>
    <lineage>
        <taxon>Bacteria</taxon>
        <taxon>Pseudomonadati</taxon>
        <taxon>Bacteroidota</taxon>
        <taxon>Sphingobacteriia</taxon>
        <taxon>Sphingobacteriales</taxon>
        <taxon>Sphingobacteriaceae</taxon>
        <taxon>Mucilaginibacter</taxon>
    </lineage>
</organism>
<dbReference type="Proteomes" id="UP000268007">
    <property type="component" value="Unassembled WGS sequence"/>
</dbReference>
<dbReference type="OrthoDB" id="794173at2"/>
<sequence length="151" mass="16735">MRNLNAIFFVLFCIPGGLWAQKTVPLPHGSTFGKRVDTTQHMPATKIEAFMGNKTRISTMLTGKVLKVEHSKGGWFDLDAGAGKIIKVHFKNYGINIPVNLKGRQIIIEGTAQKQFIADDMQHYAGDTVSGKKQHQVKTNPNKGYLLKLQG</sequence>
<proteinExistence type="predicted"/>
<name>A0A495IY47_9SPHI</name>
<accession>A0A495IY47</accession>
<keyword evidence="2" id="KW-1185">Reference proteome</keyword>
<evidence type="ECO:0000313" key="2">
    <source>
        <dbReference type="Proteomes" id="UP000268007"/>
    </source>
</evidence>
<gene>
    <name evidence="1" type="ORF">BDD43_1767</name>
</gene>
<protein>
    <submittedName>
        <fullName evidence="1">Uncharacterized protein DUF4920</fullName>
    </submittedName>
</protein>
<dbReference type="InterPro" id="IPR032577">
    <property type="entry name" value="DUF4920"/>
</dbReference>
<dbReference type="EMBL" id="RBKU01000001">
    <property type="protein sequence ID" value="RKR81617.1"/>
    <property type="molecule type" value="Genomic_DNA"/>
</dbReference>
<dbReference type="Pfam" id="PF16267">
    <property type="entry name" value="DUF4920"/>
    <property type="match status" value="1"/>
</dbReference>
<evidence type="ECO:0000313" key="1">
    <source>
        <dbReference type="EMBL" id="RKR81617.1"/>
    </source>
</evidence>